<keyword evidence="2" id="KW-1185">Reference proteome</keyword>
<accession>A0ABQ1YZ06</accession>
<dbReference type="Proteomes" id="UP000600214">
    <property type="component" value="Unassembled WGS sequence"/>
</dbReference>
<dbReference type="EMBL" id="BMIA01000003">
    <property type="protein sequence ID" value="GGH42899.1"/>
    <property type="molecule type" value="Genomic_DNA"/>
</dbReference>
<sequence>MRAKAKKAANVADVVKSVAKVKKPKAIIEIDKTGPLVHVTVPEFNGWIKLFVNDIRKGAYKVVDGKVSIQLSGALPNEYRIRAEVLTKPEQ</sequence>
<name>A0ABQ1YZ06_9BACT</name>
<proteinExistence type="predicted"/>
<evidence type="ECO:0000313" key="2">
    <source>
        <dbReference type="Proteomes" id="UP000600214"/>
    </source>
</evidence>
<dbReference type="RefSeq" id="WP_188935395.1">
    <property type="nucleotide sequence ID" value="NZ_BMIA01000003.1"/>
</dbReference>
<evidence type="ECO:0000313" key="1">
    <source>
        <dbReference type="EMBL" id="GGH42899.1"/>
    </source>
</evidence>
<gene>
    <name evidence="1" type="ORF">GCM10007423_39870</name>
</gene>
<organism evidence="1 2">
    <name type="scientific">Dyadobacter endophyticus</name>
    <dbReference type="NCBI Taxonomy" id="1749036"/>
    <lineage>
        <taxon>Bacteria</taxon>
        <taxon>Pseudomonadati</taxon>
        <taxon>Bacteroidota</taxon>
        <taxon>Cytophagia</taxon>
        <taxon>Cytophagales</taxon>
        <taxon>Spirosomataceae</taxon>
        <taxon>Dyadobacter</taxon>
    </lineage>
</organism>
<comment type="caution">
    <text evidence="1">The sequence shown here is derived from an EMBL/GenBank/DDBJ whole genome shotgun (WGS) entry which is preliminary data.</text>
</comment>
<protein>
    <submittedName>
        <fullName evidence="1">Uncharacterized protein</fullName>
    </submittedName>
</protein>
<reference evidence="2" key="1">
    <citation type="journal article" date="2019" name="Int. J. Syst. Evol. Microbiol.">
        <title>The Global Catalogue of Microorganisms (GCM) 10K type strain sequencing project: providing services to taxonomists for standard genome sequencing and annotation.</title>
        <authorList>
            <consortium name="The Broad Institute Genomics Platform"/>
            <consortium name="The Broad Institute Genome Sequencing Center for Infectious Disease"/>
            <person name="Wu L."/>
            <person name="Ma J."/>
        </authorList>
    </citation>
    <scope>NUCLEOTIDE SEQUENCE [LARGE SCALE GENOMIC DNA]</scope>
    <source>
        <strain evidence="2">CGMCC 1.15288</strain>
    </source>
</reference>